<keyword evidence="10" id="KW-0464">Manganese</keyword>
<reference evidence="16" key="1">
    <citation type="submission" date="2017-01" db="EMBL/GenBank/DDBJ databases">
        <authorList>
            <person name="Varghese N."/>
            <person name="Submissions S."/>
        </authorList>
    </citation>
    <scope>NUCLEOTIDE SEQUENCE [LARGE SCALE GENOMIC DNA]</scope>
    <source>
        <strain evidence="16">DSM 18714</strain>
    </source>
</reference>
<evidence type="ECO:0000256" key="9">
    <source>
        <dbReference type="ARBA" id="ARBA00023125"/>
    </source>
</evidence>
<comment type="cofactor">
    <cofactor evidence="1">
        <name>Mg(2+)</name>
        <dbReference type="ChEBI" id="CHEBI:18420"/>
    </cofactor>
</comment>
<dbReference type="InterPro" id="IPR028629">
    <property type="entry name" value="Cas9"/>
</dbReference>
<accession>A0A1N7N3F4</accession>
<dbReference type="EMBL" id="FTOM01000016">
    <property type="protein sequence ID" value="SIS92865.1"/>
    <property type="molecule type" value="Genomic_DNA"/>
</dbReference>
<sequence length="1074" mass="120541">MTRTLGIDLGTSSLGWALIDDTQIIDLGVVIFSAAASAGRDPQSGAPLAEGRREARAARRRRDRFIGRRAALLGKLIALGLLPGDPPQGTTERRSKTAVPNEQTRGLEGLDPYDLRRRALNEALTPHEIGRVLFHLNTRRGFKSNRKAERTRKDAQDGKIASGGKALDAALDGRTLGQFLAERLDAGLPARVRMDGENQAYDFYPQRSHLEQEFDAIWAAQAPHHPALLTDAAREALHRILFFQRPLKEQEVGFCTFAGVKDIPADERRLPKAHPLFQERRLYEEVNQLRIVSAGAAGRELTRDERDRLILKLRDKKKVSFASLAKTLKLAEGERFNKESENRKDLTGDEVRAEMSDKKRFGNRWAHFPLEVQLRILDRLQNEEDAETLLSWLRAEFGLDEAAAVAVARANLPEGHGRFGETATRALIAALKAEVITYDKAALAAGFHHSDHRTGEVFDTLPYYGQILAREIAPGKAEYGDPLERQYGKITNPTVHIGLRQLQKLVNAVIARHGRPDRIVIELARDLKLNDKQKAEHLRRIRRDTEAAQQASKDLIEAGRPDTGANRALLKQWKELNPGNALDRRCPYCGEKIGMEQIFNGLADVDHIIPYSRSLDDSAANKVLSHRHCNRQKGNKTPYERWGHDPDRWPIISEQVARMHRSKQWRFGPEAMARIESDGGFAARQLTDTQYLARIAGKYLRALYPSSEEGRVDVIPGRMTAMLRRVWGLNSLLPDHNFVENAHSNAPKNRLDHRHHTIDAAVAAVTSLSLMQKIATAAARAEAQELERMFDDLEQPWPGFREELRERVLRITAMHKPDHGRKKAPSRHRDVTAGKLHNDTAYGLTGAVAADGKTPIVVHRIALSALKPAQIENPDCIADPALRKALRVATSGKTGAAYMQALVRFSKEHPVFKGIRHLRIREPLNVIPIRDRSGKTYKAYKGDANARYDIWRLPDGKWKADVVPMFEAHAHDTGDRRPHPAAKKVLSLRQGDVIAAERTEGAVEFLLIKGFNQNARLTLVPPNEAGKLQERDRTETDEFKYIYLSPGSLKKARARQVRVDPLGRIFDPGPRDAG</sequence>
<dbReference type="NCBIfam" id="TIGR01865">
    <property type="entry name" value="cas_Csn1"/>
    <property type="match status" value="1"/>
</dbReference>
<gene>
    <name evidence="12" type="primary">cas9</name>
    <name evidence="15" type="ORF">SAMN05421795_1162</name>
</gene>
<evidence type="ECO:0000256" key="6">
    <source>
        <dbReference type="ARBA" id="ARBA00022842"/>
    </source>
</evidence>
<feature type="region of interest" description="Disordered" evidence="13">
    <location>
        <begin position="83"/>
        <end position="108"/>
    </location>
</feature>
<feature type="active site" description="For RuvC-like nuclease domain" evidence="12">
    <location>
        <position position="8"/>
    </location>
</feature>
<keyword evidence="16" id="KW-1185">Reference proteome</keyword>
<comment type="similarity">
    <text evidence="12">Belongs to the CRISPR-associated Cas9 family.</text>
</comment>
<dbReference type="InterPro" id="IPR033114">
    <property type="entry name" value="HNH_CAS9"/>
</dbReference>
<organism evidence="15 16">
    <name type="scientific">Phaeovulum vinaykumarii</name>
    <dbReference type="NCBI Taxonomy" id="407234"/>
    <lineage>
        <taxon>Bacteria</taxon>
        <taxon>Pseudomonadati</taxon>
        <taxon>Pseudomonadota</taxon>
        <taxon>Alphaproteobacteria</taxon>
        <taxon>Rhodobacterales</taxon>
        <taxon>Paracoccaceae</taxon>
        <taxon>Phaeovulum</taxon>
    </lineage>
</organism>
<dbReference type="InterPro" id="IPR003615">
    <property type="entry name" value="HNH_nuc"/>
</dbReference>
<keyword evidence="8 12" id="KW-0051">Antiviral defense</keyword>
<evidence type="ECO:0000256" key="5">
    <source>
        <dbReference type="ARBA" id="ARBA00022801"/>
    </source>
</evidence>
<evidence type="ECO:0000313" key="16">
    <source>
        <dbReference type="Proteomes" id="UP000186098"/>
    </source>
</evidence>
<keyword evidence="6" id="KW-0460">Magnesium</keyword>
<dbReference type="AlphaFoldDB" id="A0A1N7N3F4"/>
<dbReference type="PROSITE" id="PS51749">
    <property type="entry name" value="HNH_CAS9"/>
    <property type="match status" value="1"/>
</dbReference>
<dbReference type="Pfam" id="PF18541">
    <property type="entry name" value="RuvC_III"/>
    <property type="match status" value="1"/>
</dbReference>
<evidence type="ECO:0000256" key="7">
    <source>
        <dbReference type="ARBA" id="ARBA00022884"/>
    </source>
</evidence>
<evidence type="ECO:0000256" key="3">
    <source>
        <dbReference type="ARBA" id="ARBA00022723"/>
    </source>
</evidence>
<dbReference type="Pfam" id="PF18470">
    <property type="entry name" value="Cas9_a"/>
    <property type="match status" value="1"/>
</dbReference>
<dbReference type="GO" id="GO:0046872">
    <property type="term" value="F:metal ion binding"/>
    <property type="evidence" value="ECO:0007669"/>
    <property type="project" value="UniProtKB-UniRule"/>
</dbReference>
<dbReference type="GO" id="GO:0051607">
    <property type="term" value="P:defense response to virus"/>
    <property type="evidence" value="ECO:0007669"/>
    <property type="project" value="UniProtKB-UniRule"/>
</dbReference>
<feature type="domain" description="HNH Cas9-type" evidence="14">
    <location>
        <begin position="530"/>
        <end position="686"/>
    </location>
</feature>
<name>A0A1N7N3F4_9RHOB</name>
<keyword evidence="5 12" id="KW-0378">Hydrolase</keyword>
<keyword evidence="3" id="KW-0479">Metal-binding</keyword>
<evidence type="ECO:0000256" key="8">
    <source>
        <dbReference type="ARBA" id="ARBA00023118"/>
    </source>
</evidence>
<dbReference type="STRING" id="407234.SAMN05421795_1162"/>
<dbReference type="RefSeq" id="WP_076367930.1">
    <property type="nucleotide sequence ID" value="NZ_FTOM01000016.1"/>
</dbReference>
<comment type="function">
    <text evidence="12">CRISPR (clustered regularly interspaced short palindromic repeat) is an adaptive immune system that provides protection against mobile genetic elements (viruses, transposable elements and conjugative plasmids). CRISPR clusters contain spacers, sequences complementary to antecedent mobile elements, and target invading nucleic acids. CRISPR clusters are transcribed and processed into CRISPR RNA (crRNA). In type II CRISPR systems correct processing of pre-crRNA requires a trans-encoded small RNA (tracrRNA), endogenous ribonuclease 3 (rnc) and this protein. The tracrRNA serves as a guide for ribonuclease 3-aided processing of pre-crRNA. Subsequently Cas9/crRNA/tracrRNA endonucleolytically cleaves linear or circular dsDNA target complementary to the spacer; Cas9 is inactive in the absence of the 2 guide RNAs (gRNA). Cas9 recognizes the protospacer adjacent motif (PAM) in the CRISPR repeat sequences to help distinguish self versus nonself, as targets within the bacterial CRISPR locus do not have PAMs. PAM recognition is also required for catalytic activity.</text>
</comment>
<dbReference type="InterPro" id="IPR041383">
    <property type="entry name" value="RuvC_III"/>
</dbReference>
<dbReference type="Gene3D" id="3.30.420.10">
    <property type="entry name" value="Ribonuclease H-like superfamily/Ribonuclease H"/>
    <property type="match status" value="2"/>
</dbReference>
<evidence type="ECO:0000313" key="15">
    <source>
        <dbReference type="EMBL" id="SIS92865.1"/>
    </source>
</evidence>
<keyword evidence="2 12" id="KW-0540">Nuclease</keyword>
<evidence type="ECO:0000259" key="14">
    <source>
        <dbReference type="PROSITE" id="PS51749"/>
    </source>
</evidence>
<dbReference type="GO" id="GO:0004519">
    <property type="term" value="F:endonuclease activity"/>
    <property type="evidence" value="ECO:0007669"/>
    <property type="project" value="UniProtKB-UniRule"/>
</dbReference>
<keyword evidence="4 12" id="KW-0255">Endonuclease</keyword>
<evidence type="ECO:0000256" key="13">
    <source>
        <dbReference type="SAM" id="MobiDB-lite"/>
    </source>
</evidence>
<dbReference type="GO" id="GO:0003723">
    <property type="term" value="F:RNA binding"/>
    <property type="evidence" value="ECO:0007669"/>
    <property type="project" value="UniProtKB-UniRule"/>
</dbReference>
<dbReference type="GO" id="GO:0043571">
    <property type="term" value="P:maintenance of CRISPR repeat elements"/>
    <property type="evidence" value="ECO:0007669"/>
    <property type="project" value="UniProtKB-UniRule"/>
</dbReference>
<proteinExistence type="inferred from homology"/>
<comment type="domain">
    <text evidence="12">Has 2 endonuclease domains. The discontinuous RuvC-like domain cleaves the target DNA noncomplementary to crRNA while the HNH nuclease domain cleaves the target DNA complementary to crRNA.</text>
</comment>
<feature type="compositionally biased region" description="Basic and acidic residues" evidence="13">
    <location>
        <begin position="146"/>
        <end position="157"/>
    </location>
</feature>
<feature type="region of interest" description="Disordered" evidence="13">
    <location>
        <begin position="144"/>
        <end position="163"/>
    </location>
</feature>
<dbReference type="SMART" id="SM00507">
    <property type="entry name" value="HNHc"/>
    <property type="match status" value="1"/>
</dbReference>
<evidence type="ECO:0000256" key="4">
    <source>
        <dbReference type="ARBA" id="ARBA00022759"/>
    </source>
</evidence>
<dbReference type="Pfam" id="PF13395">
    <property type="entry name" value="HNH_4"/>
    <property type="match status" value="1"/>
</dbReference>
<protein>
    <recommendedName>
        <fullName evidence="12">CRISPR-associated endonuclease Cas9</fullName>
        <ecNumber evidence="12">3.1.-.-</ecNumber>
    </recommendedName>
</protein>
<dbReference type="GO" id="GO:0003677">
    <property type="term" value="F:DNA binding"/>
    <property type="evidence" value="ECO:0007669"/>
    <property type="project" value="UniProtKB-UniRule"/>
</dbReference>
<dbReference type="InterPro" id="IPR040619">
    <property type="entry name" value="Cas9_alpha-helical_lobe"/>
</dbReference>
<dbReference type="InterPro" id="IPR036397">
    <property type="entry name" value="RNaseH_sf"/>
</dbReference>
<evidence type="ECO:0000256" key="10">
    <source>
        <dbReference type="ARBA" id="ARBA00023211"/>
    </source>
</evidence>
<evidence type="ECO:0000256" key="1">
    <source>
        <dbReference type="ARBA" id="ARBA00001946"/>
    </source>
</evidence>
<evidence type="ECO:0000256" key="2">
    <source>
        <dbReference type="ARBA" id="ARBA00022722"/>
    </source>
</evidence>
<dbReference type="Proteomes" id="UP000186098">
    <property type="component" value="Unassembled WGS sequence"/>
</dbReference>
<evidence type="ECO:0000256" key="11">
    <source>
        <dbReference type="ARBA" id="ARBA00046380"/>
    </source>
</evidence>
<keyword evidence="9 12" id="KW-0238">DNA-binding</keyword>
<evidence type="ECO:0000256" key="12">
    <source>
        <dbReference type="HAMAP-Rule" id="MF_01480"/>
    </source>
</evidence>
<dbReference type="OrthoDB" id="9777169at2"/>
<comment type="subunit">
    <text evidence="11 12">Monomer. Binds crRNA and tracrRNA.</text>
</comment>
<dbReference type="HAMAP" id="MF_01480">
    <property type="entry name" value="Cas9"/>
    <property type="match status" value="1"/>
</dbReference>
<dbReference type="Gene3D" id="1.10.30.50">
    <property type="match status" value="1"/>
</dbReference>
<keyword evidence="7 12" id="KW-0694">RNA-binding</keyword>
<feature type="active site" description="Proton acceptor for HNH nuclease domain" evidence="12">
    <location>
        <position position="607"/>
    </location>
</feature>
<dbReference type="GO" id="GO:0016787">
    <property type="term" value="F:hydrolase activity"/>
    <property type="evidence" value="ECO:0007669"/>
    <property type="project" value="UniProtKB-KW"/>
</dbReference>
<dbReference type="EC" id="3.1.-.-" evidence="12"/>
<comment type="caution">
    <text evidence="12">Lacks conserved residue(s) required for the propagation of feature annotation.</text>
</comment>